<evidence type="ECO:0000313" key="7">
    <source>
        <dbReference type="EMBL" id="KAK3242022.1"/>
    </source>
</evidence>
<dbReference type="PANTHER" id="PTHR33680">
    <property type="entry name" value="OS07G0190500 PROTEIN"/>
    <property type="match status" value="1"/>
</dbReference>
<keyword evidence="8" id="KW-1185">Reference proteome</keyword>
<evidence type="ECO:0000313" key="8">
    <source>
        <dbReference type="Proteomes" id="UP001190700"/>
    </source>
</evidence>
<evidence type="ECO:0000259" key="6">
    <source>
        <dbReference type="PROSITE" id="PS51999"/>
    </source>
</evidence>
<feature type="compositionally biased region" description="Basic and acidic residues" evidence="5">
    <location>
        <begin position="152"/>
        <end position="161"/>
    </location>
</feature>
<dbReference type="AlphaFoldDB" id="A0AAE0BUH9"/>
<keyword evidence="2 4" id="KW-0863">Zinc-finger</keyword>
<dbReference type="GO" id="GO:0008270">
    <property type="term" value="F:zinc ion binding"/>
    <property type="evidence" value="ECO:0007669"/>
    <property type="project" value="UniProtKB-KW"/>
</dbReference>
<proteinExistence type="predicted"/>
<sequence length="459" mass="47593">MPYIPAEEPPALDVEDDDGDFGQYDYPPEDYPPDDVEPQGSRYTTTQSYTSGGVGRAQQSVTHVSATEYGDSREVGTKATRGHLQEQEYQSKRYRGDHSDDESCVQDNGVPRHEFQRDDTIDNVFTAAFRTGPLPGQGGTPHGGAGQAWRGPSEKPADTWRGEPGAPNSQDAGAPPPDLQCKCGGGLCKVLTAKTDRNMGRMFYKCPSDNSCGFFQWTDEAPRSQPPGNFGGPPQQYPQDGPQMDCPCGAGPCKVLTAKTERNNGRQFFKCPAGRAEEGGCNYFQWTDEAPQGGAASGGSQGGSYGGQHGGSGGYGGASASFGGGGAMGGGSGYQGGGGGGSVVASEGEAAAQAVTLREVADTLVEVTEEQRAGPVSSAGKKDIGRAIAQAAATVVAMAEVEEAMAEVEVMVGVVEVMVAAVEVMAGSAVAALEEGMENVLSASRLAIGHETVPMHEAI</sequence>
<keyword evidence="1" id="KW-0479">Metal-binding</keyword>
<accession>A0AAE0BUH9</accession>
<gene>
    <name evidence="7" type="ORF">CYMTET_48268</name>
</gene>
<feature type="region of interest" description="Disordered" evidence="5">
    <location>
        <begin position="292"/>
        <end position="313"/>
    </location>
</feature>
<feature type="domain" description="GRF-type" evidence="6">
    <location>
        <begin position="246"/>
        <end position="290"/>
    </location>
</feature>
<keyword evidence="3" id="KW-0862">Zinc</keyword>
<feature type="compositionally biased region" description="Polar residues" evidence="5">
    <location>
        <begin position="41"/>
        <end position="65"/>
    </location>
</feature>
<dbReference type="PROSITE" id="PS51999">
    <property type="entry name" value="ZF_GRF"/>
    <property type="match status" value="2"/>
</dbReference>
<feature type="compositionally biased region" description="Gly residues" evidence="5">
    <location>
        <begin position="295"/>
        <end position="313"/>
    </location>
</feature>
<reference evidence="7 8" key="1">
    <citation type="journal article" date="2015" name="Genome Biol. Evol.">
        <title>Comparative Genomics of a Bacterivorous Green Alga Reveals Evolutionary Causalities and Consequences of Phago-Mixotrophic Mode of Nutrition.</title>
        <authorList>
            <person name="Burns J.A."/>
            <person name="Paasch A."/>
            <person name="Narechania A."/>
            <person name="Kim E."/>
        </authorList>
    </citation>
    <scope>NUCLEOTIDE SEQUENCE [LARGE SCALE GENOMIC DNA]</scope>
    <source>
        <strain evidence="7 8">PLY_AMNH</strain>
    </source>
</reference>
<evidence type="ECO:0000256" key="5">
    <source>
        <dbReference type="SAM" id="MobiDB-lite"/>
    </source>
</evidence>
<evidence type="ECO:0000256" key="2">
    <source>
        <dbReference type="ARBA" id="ARBA00022771"/>
    </source>
</evidence>
<feature type="compositionally biased region" description="Basic and acidic residues" evidence="5">
    <location>
        <begin position="110"/>
        <end position="119"/>
    </location>
</feature>
<feature type="compositionally biased region" description="Basic and acidic residues" evidence="5">
    <location>
        <begin position="83"/>
        <end position="98"/>
    </location>
</feature>
<evidence type="ECO:0000256" key="4">
    <source>
        <dbReference type="PROSITE-ProRule" id="PRU01343"/>
    </source>
</evidence>
<dbReference type="Proteomes" id="UP001190700">
    <property type="component" value="Unassembled WGS sequence"/>
</dbReference>
<feature type="compositionally biased region" description="Acidic residues" evidence="5">
    <location>
        <begin position="27"/>
        <end position="37"/>
    </location>
</feature>
<feature type="region of interest" description="Disordered" evidence="5">
    <location>
        <begin position="132"/>
        <end position="176"/>
    </location>
</feature>
<organism evidence="7 8">
    <name type="scientific">Cymbomonas tetramitiformis</name>
    <dbReference type="NCBI Taxonomy" id="36881"/>
    <lineage>
        <taxon>Eukaryota</taxon>
        <taxon>Viridiplantae</taxon>
        <taxon>Chlorophyta</taxon>
        <taxon>Pyramimonadophyceae</taxon>
        <taxon>Pyramimonadales</taxon>
        <taxon>Pyramimonadaceae</taxon>
        <taxon>Cymbomonas</taxon>
    </lineage>
</organism>
<comment type="caution">
    <text evidence="7">The sequence shown here is derived from an EMBL/GenBank/DDBJ whole genome shotgun (WGS) entry which is preliminary data.</text>
</comment>
<dbReference type="EMBL" id="LGRX02033259">
    <property type="protein sequence ID" value="KAK3242022.1"/>
    <property type="molecule type" value="Genomic_DNA"/>
</dbReference>
<dbReference type="PANTHER" id="PTHR33680:SF1">
    <property type="entry name" value="OS05G0489500 PROTEIN"/>
    <property type="match status" value="1"/>
</dbReference>
<feature type="region of interest" description="Disordered" evidence="5">
    <location>
        <begin position="1"/>
        <end position="119"/>
    </location>
</feature>
<evidence type="ECO:0000256" key="3">
    <source>
        <dbReference type="ARBA" id="ARBA00022833"/>
    </source>
</evidence>
<evidence type="ECO:0000256" key="1">
    <source>
        <dbReference type="ARBA" id="ARBA00022723"/>
    </source>
</evidence>
<feature type="domain" description="GRF-type" evidence="6">
    <location>
        <begin position="181"/>
        <end position="221"/>
    </location>
</feature>
<feature type="compositionally biased region" description="Gly residues" evidence="5">
    <location>
        <begin position="135"/>
        <end position="146"/>
    </location>
</feature>
<dbReference type="Pfam" id="PF06839">
    <property type="entry name" value="Zn_ribbon_GRF"/>
    <property type="match status" value="2"/>
</dbReference>
<name>A0AAE0BUH9_9CHLO</name>
<protein>
    <recommendedName>
        <fullName evidence="6">GRF-type domain-containing protein</fullName>
    </recommendedName>
</protein>
<dbReference type="InterPro" id="IPR010666">
    <property type="entry name" value="Znf_GRF"/>
</dbReference>